<dbReference type="InterPro" id="IPR018799">
    <property type="entry name" value="TRAF3IP1"/>
</dbReference>
<dbReference type="GO" id="GO:0008017">
    <property type="term" value="F:microtubule binding"/>
    <property type="evidence" value="ECO:0007669"/>
    <property type="project" value="InterPro"/>
</dbReference>
<feature type="signal peptide" evidence="2">
    <location>
        <begin position="1"/>
        <end position="20"/>
    </location>
</feature>
<dbReference type="GO" id="GO:0005930">
    <property type="term" value="C:axoneme"/>
    <property type="evidence" value="ECO:0007669"/>
    <property type="project" value="TreeGrafter"/>
</dbReference>
<proteinExistence type="predicted"/>
<feature type="region of interest" description="Disordered" evidence="1">
    <location>
        <begin position="401"/>
        <end position="459"/>
    </location>
</feature>
<dbReference type="PANTHER" id="PTHR31363:SF0">
    <property type="entry name" value="TRAF3-INTERACTING PROTEIN 1"/>
    <property type="match status" value="1"/>
</dbReference>
<feature type="chain" id="PRO_5001609796" evidence="2">
    <location>
        <begin position="21"/>
        <end position="1237"/>
    </location>
</feature>
<evidence type="ECO:0000256" key="1">
    <source>
        <dbReference type="SAM" id="MobiDB-lite"/>
    </source>
</evidence>
<dbReference type="AlphaFoldDB" id="A0A061RNZ7"/>
<dbReference type="GO" id="GO:0070507">
    <property type="term" value="P:regulation of microtubule cytoskeleton organization"/>
    <property type="evidence" value="ECO:0007669"/>
    <property type="project" value="TreeGrafter"/>
</dbReference>
<dbReference type="GO" id="GO:0060271">
    <property type="term" value="P:cilium assembly"/>
    <property type="evidence" value="ECO:0007669"/>
    <property type="project" value="TreeGrafter"/>
</dbReference>
<sequence length="1237" mass="140399">MLLKLFEFLVASLCLFLIDEDSPVPPRRVDVFEMGVPRGGPKRKTWWSVAVFPPDAEPREPPAVEKSLQILCRLLNLKMYIGWKVVQLSVVSLWNCAVRSASTEKYIVQSGVVERLISIASTGYWPPTLREAAAGHVMQLAEEWSNISHMGGTKRIQEVMVQLIKTKHPLLEMRAARYIGRLTFTTPYLQPKPRATLAATKENIAAMDGIVHLVKLLTRCQKRYNISLRNPNIDFRPKRLSDTDMDRSMHFEKDCNTVGAILECYYYTLCSLLNLSTLKANQVTIARKGLRILMGIISYFSRQHVTTEAEGNIEKRLYLLASSVVQNLSLHPKNRTIFYKAELTGSAALERELEGGEDISALPNLLPREQLSARKNRPLSSKVLEPLHSIRPKVVFSTVSPGPSLMPSAGSQGQGLGATRDLANTNEPEKDAETVSKAPEGLPNTFSFQQGERSEENTGYQWKSKEKFLRWFETSEEFSSLGKTGSEVLLPHYAQPKGQDGRRRFDDQGNWIVENRDLKGLPRLLRRPLNHLWEEPPDYCKRNGAMRWEPGISEFRQPKDNIQMSGTALRLMSTRLPNSADNLLKAAIEITKGGSIEIVEDRFTVTRPTTAEREGGRLALTRLYPDEDTLQTQEGSIKWDKKDSVPLTVVLAPNRERTVISFENRVSFENDAARARLAVFEAIDGSKVYNGLFPAYQLPNGKRAHFYFQGGALVDEQEVNLQQPPKRPSSIPAALQRKFPMTEVLDKISRPPGSSPPFIPYKPVPRLAPLPDKHSLNVTSPDLKSAKAFGNLRLDNIQLIVSSERITTTEVETTEEDVYVPPPEEKEPWDLMKSIFKARLKEADSKDFWDTEAVTTKMFERDWQHAISKDKFATFLARENKSNTNNNKPSDEECIAQVHQVMKKFYKPFYSCFLYYASIGSGSPLHMQLNSWTMFLDSANIPDTESPYIKRSDCDTLFIVSNYVADKKAPENKVNDEHALMRFEFLEALVRAGISKYGKGVSTVDVAEAVTLLFEKNILPSLTPYSSLWPNDFREVRLYTEECDDLFKKNSVILKAIYSRYRLRPSGGGLRPKVLKLDGWLKLIDDSSLCDSQFTLQDATQCYLWSRMAVIDELKDFVKYESMLFIDFLEAIGRVADMKFIPAASDLQNSGYENVLQWSLAKEQLGEAEIVEEGSIFKPRPSCELANTKTRPLYAKVELLLDLMFRRLYYDPSQPDLPYSKEALLKYIRKIDKDMGS</sequence>
<protein>
    <submittedName>
        <fullName evidence="3">Flagellar associated protein</fullName>
    </submittedName>
</protein>
<evidence type="ECO:0000313" key="3">
    <source>
        <dbReference type="EMBL" id="JAC72499.1"/>
    </source>
</evidence>
<dbReference type="GO" id="GO:0030992">
    <property type="term" value="C:intraciliary transport particle B"/>
    <property type="evidence" value="ECO:0007669"/>
    <property type="project" value="TreeGrafter"/>
</dbReference>
<keyword evidence="3" id="KW-0282">Flagellum</keyword>
<dbReference type="EMBL" id="GBEZ01013488">
    <property type="protein sequence ID" value="JAC72499.1"/>
    <property type="molecule type" value="Transcribed_RNA"/>
</dbReference>
<dbReference type="GO" id="GO:0042073">
    <property type="term" value="P:intraciliary transport"/>
    <property type="evidence" value="ECO:0007669"/>
    <property type="project" value="TreeGrafter"/>
</dbReference>
<dbReference type="PANTHER" id="PTHR31363">
    <property type="entry name" value="TRAF3-INTERACTING PROTEIN 1"/>
    <property type="match status" value="1"/>
</dbReference>
<evidence type="ECO:0000256" key="2">
    <source>
        <dbReference type="SAM" id="SignalP"/>
    </source>
</evidence>
<dbReference type="GO" id="GO:0036064">
    <property type="term" value="C:ciliary basal body"/>
    <property type="evidence" value="ECO:0007669"/>
    <property type="project" value="TreeGrafter"/>
</dbReference>
<dbReference type="InterPro" id="IPR016024">
    <property type="entry name" value="ARM-type_fold"/>
</dbReference>
<dbReference type="SUPFAM" id="SSF48371">
    <property type="entry name" value="ARM repeat"/>
    <property type="match status" value="1"/>
</dbReference>
<reference evidence="3" key="1">
    <citation type="submission" date="2014-05" db="EMBL/GenBank/DDBJ databases">
        <title>The transcriptome of the halophilic microalga Tetraselmis sp. GSL018 isolated from the Great Salt Lake, Utah.</title>
        <authorList>
            <person name="Jinkerson R.E."/>
            <person name="D'Adamo S."/>
            <person name="Posewitz M.C."/>
        </authorList>
    </citation>
    <scope>NUCLEOTIDE SEQUENCE</scope>
    <source>
        <strain evidence="3">GSL018</strain>
    </source>
</reference>
<keyword evidence="2" id="KW-0732">Signal</keyword>
<feature type="compositionally biased region" description="Polar residues" evidence="1">
    <location>
        <begin position="444"/>
        <end position="459"/>
    </location>
</feature>
<keyword evidence="3" id="KW-0969">Cilium</keyword>
<dbReference type="Gene3D" id="1.25.10.10">
    <property type="entry name" value="Leucine-rich Repeat Variant"/>
    <property type="match status" value="1"/>
</dbReference>
<organism evidence="3">
    <name type="scientific">Tetraselmis sp. GSL018</name>
    <dbReference type="NCBI Taxonomy" id="582737"/>
    <lineage>
        <taxon>Eukaryota</taxon>
        <taxon>Viridiplantae</taxon>
        <taxon>Chlorophyta</taxon>
        <taxon>core chlorophytes</taxon>
        <taxon>Chlorodendrophyceae</taxon>
        <taxon>Chlorodendrales</taxon>
        <taxon>Chlorodendraceae</taxon>
        <taxon>Tetraselmis</taxon>
    </lineage>
</organism>
<name>A0A061RNZ7_9CHLO</name>
<keyword evidence="3" id="KW-0966">Cell projection</keyword>
<dbReference type="InterPro" id="IPR011989">
    <property type="entry name" value="ARM-like"/>
</dbReference>
<gene>
    <name evidence="3" type="ORF">TSPGSL018_31179</name>
</gene>
<accession>A0A061RNZ7</accession>